<dbReference type="GO" id="GO:0017046">
    <property type="term" value="F:peptide hormone binding"/>
    <property type="evidence" value="ECO:0007669"/>
    <property type="project" value="TreeGrafter"/>
</dbReference>
<dbReference type="InterPro" id="IPR052612">
    <property type="entry name" value="ANP_Clearance_Receptor"/>
</dbReference>
<feature type="chain" id="PRO_5019736614" description="Receptor ligand binding region domain-containing protein" evidence="5">
    <location>
        <begin position="38"/>
        <end position="434"/>
    </location>
</feature>
<keyword evidence="3" id="KW-1133">Transmembrane helix</keyword>
<dbReference type="GO" id="GO:0038023">
    <property type="term" value="F:signaling receptor activity"/>
    <property type="evidence" value="ECO:0007669"/>
    <property type="project" value="TreeGrafter"/>
</dbReference>
<dbReference type="EMBL" id="QKKF02018223">
    <property type="protein sequence ID" value="RZF40473.1"/>
    <property type="molecule type" value="Genomic_DNA"/>
</dbReference>
<accession>A0A482X419</accession>
<keyword evidence="8" id="KW-1185">Reference proteome</keyword>
<comment type="caution">
    <text evidence="7">The sequence shown here is derived from an EMBL/GenBank/DDBJ whole genome shotgun (WGS) entry which is preliminary data.</text>
</comment>
<dbReference type="FunFam" id="3.40.50.2300:FF:000403">
    <property type="entry name" value="Guanylate cyclase"/>
    <property type="match status" value="1"/>
</dbReference>
<evidence type="ECO:0000256" key="1">
    <source>
        <dbReference type="ARBA" id="ARBA00004370"/>
    </source>
</evidence>
<keyword evidence="2" id="KW-0812">Transmembrane</keyword>
<evidence type="ECO:0000256" key="2">
    <source>
        <dbReference type="ARBA" id="ARBA00022692"/>
    </source>
</evidence>
<dbReference type="InterPro" id="IPR028082">
    <property type="entry name" value="Peripla_BP_I"/>
</dbReference>
<feature type="signal peptide" evidence="5">
    <location>
        <begin position="1"/>
        <end position="37"/>
    </location>
</feature>
<name>A0A482X419_LAOST</name>
<feature type="domain" description="Receptor ligand binding region" evidence="6">
    <location>
        <begin position="128"/>
        <end position="337"/>
    </location>
</feature>
<sequence length="434" mass="48930">MSRSRRPIIRLKPLLLPPVAAALLLLLLACHCQQLFAALPPPPTATTPTQSYTASRMVAATTTSWLTKVAPEQGGDNVTLLDDLETTVASTTLQTKLPDTKRRPIDLTVGYLTAVKGDVKDRQGLAVSGALTLAIKEVNDDPSLLPDVRLVLKWNDTKGDTVLTTRAMTDMICEGVAAFFGPEASCYVEAIISQSRNIPMISYKCSDPKASEVPTFARTDPPDTQVTKSLISLLKYYNWYKFSIITETDWMIVAKTLRKEAIANKLTVNHFNEVVDRHACCVNGLTCCANGYWYELIRETRNGTRIYVFFGSRRALIEMMATMQVFGLFENGEYMVIYVDQNTYSVKDAVHYLWQPEQWSAITSRPGTCEDSKDFYKRARSLLVIVLSPPNEDYIHFTDKVRDFNQREPFNFTFPSIFLNVSTFLYMRLTSTIR</sequence>
<keyword evidence="4" id="KW-0472">Membrane</keyword>
<evidence type="ECO:0000256" key="4">
    <source>
        <dbReference type="ARBA" id="ARBA00023136"/>
    </source>
</evidence>
<organism evidence="7 8">
    <name type="scientific">Laodelphax striatellus</name>
    <name type="common">Small brown planthopper</name>
    <name type="synonym">Delphax striatella</name>
    <dbReference type="NCBI Taxonomy" id="195883"/>
    <lineage>
        <taxon>Eukaryota</taxon>
        <taxon>Metazoa</taxon>
        <taxon>Ecdysozoa</taxon>
        <taxon>Arthropoda</taxon>
        <taxon>Hexapoda</taxon>
        <taxon>Insecta</taxon>
        <taxon>Pterygota</taxon>
        <taxon>Neoptera</taxon>
        <taxon>Paraneoptera</taxon>
        <taxon>Hemiptera</taxon>
        <taxon>Auchenorrhyncha</taxon>
        <taxon>Fulgoroidea</taxon>
        <taxon>Delphacidae</taxon>
        <taxon>Criomorphinae</taxon>
        <taxon>Laodelphax</taxon>
    </lineage>
</organism>
<dbReference type="Gene3D" id="3.40.50.2300">
    <property type="match status" value="1"/>
</dbReference>
<evidence type="ECO:0000313" key="8">
    <source>
        <dbReference type="Proteomes" id="UP000291343"/>
    </source>
</evidence>
<dbReference type="AlphaFoldDB" id="A0A482X419"/>
<dbReference type="GO" id="GO:0016020">
    <property type="term" value="C:membrane"/>
    <property type="evidence" value="ECO:0007669"/>
    <property type="project" value="UniProtKB-SubCell"/>
</dbReference>
<evidence type="ECO:0000256" key="3">
    <source>
        <dbReference type="ARBA" id="ARBA00022989"/>
    </source>
</evidence>
<dbReference type="OrthoDB" id="5984008at2759"/>
<dbReference type="PROSITE" id="PS51257">
    <property type="entry name" value="PROKAR_LIPOPROTEIN"/>
    <property type="match status" value="1"/>
</dbReference>
<dbReference type="GO" id="GO:0007165">
    <property type="term" value="P:signal transduction"/>
    <property type="evidence" value="ECO:0007669"/>
    <property type="project" value="TreeGrafter"/>
</dbReference>
<dbReference type="InterPro" id="IPR001828">
    <property type="entry name" value="ANF_lig-bd_rcpt"/>
</dbReference>
<dbReference type="SMR" id="A0A482X419"/>
<dbReference type="InParanoid" id="A0A482X419"/>
<reference evidence="7 8" key="1">
    <citation type="journal article" date="2017" name="Gigascience">
        <title>Genome sequence of the small brown planthopper, Laodelphax striatellus.</title>
        <authorList>
            <person name="Zhu J."/>
            <person name="Jiang F."/>
            <person name="Wang X."/>
            <person name="Yang P."/>
            <person name="Bao Y."/>
            <person name="Zhao W."/>
            <person name="Wang W."/>
            <person name="Lu H."/>
            <person name="Wang Q."/>
            <person name="Cui N."/>
            <person name="Li J."/>
            <person name="Chen X."/>
            <person name="Luo L."/>
            <person name="Yu J."/>
            <person name="Kang L."/>
            <person name="Cui F."/>
        </authorList>
    </citation>
    <scope>NUCLEOTIDE SEQUENCE [LARGE SCALE GENOMIC DNA]</scope>
    <source>
        <strain evidence="7">Lst14</strain>
    </source>
</reference>
<dbReference type="PANTHER" id="PTHR44755:SF8">
    <property type="entry name" value="RECEPTOR LIGAND BINDING REGION DOMAIN-CONTAINING PROTEIN"/>
    <property type="match status" value="1"/>
</dbReference>
<evidence type="ECO:0000259" key="6">
    <source>
        <dbReference type="Pfam" id="PF01094"/>
    </source>
</evidence>
<dbReference type="SUPFAM" id="SSF53822">
    <property type="entry name" value="Periplasmic binding protein-like I"/>
    <property type="match status" value="1"/>
</dbReference>
<gene>
    <name evidence="7" type="ORF">LSTR_LSTR000352</name>
</gene>
<evidence type="ECO:0000256" key="5">
    <source>
        <dbReference type="SAM" id="SignalP"/>
    </source>
</evidence>
<proteinExistence type="predicted"/>
<dbReference type="Pfam" id="PF01094">
    <property type="entry name" value="ANF_receptor"/>
    <property type="match status" value="1"/>
</dbReference>
<comment type="subcellular location">
    <subcellularLocation>
        <location evidence="1">Membrane</location>
    </subcellularLocation>
</comment>
<dbReference type="PANTHER" id="PTHR44755">
    <property type="entry name" value="NATRIURETIC PEPTIDE RECEPTOR 3-RELATED"/>
    <property type="match status" value="1"/>
</dbReference>
<keyword evidence="5" id="KW-0732">Signal</keyword>
<evidence type="ECO:0000313" key="7">
    <source>
        <dbReference type="EMBL" id="RZF40473.1"/>
    </source>
</evidence>
<dbReference type="STRING" id="195883.A0A482X419"/>
<protein>
    <recommendedName>
        <fullName evidence="6">Receptor ligand binding region domain-containing protein</fullName>
    </recommendedName>
</protein>
<dbReference type="Proteomes" id="UP000291343">
    <property type="component" value="Unassembled WGS sequence"/>
</dbReference>